<evidence type="ECO:0000313" key="3">
    <source>
        <dbReference type="Proteomes" id="UP001209878"/>
    </source>
</evidence>
<dbReference type="Proteomes" id="UP001209878">
    <property type="component" value="Unassembled WGS sequence"/>
</dbReference>
<organism evidence="2 3">
    <name type="scientific">Ridgeia piscesae</name>
    <name type="common">Tubeworm</name>
    <dbReference type="NCBI Taxonomy" id="27915"/>
    <lineage>
        <taxon>Eukaryota</taxon>
        <taxon>Metazoa</taxon>
        <taxon>Spiralia</taxon>
        <taxon>Lophotrochozoa</taxon>
        <taxon>Annelida</taxon>
        <taxon>Polychaeta</taxon>
        <taxon>Sedentaria</taxon>
        <taxon>Canalipalpata</taxon>
        <taxon>Sabellida</taxon>
        <taxon>Siboglinidae</taxon>
        <taxon>Ridgeia</taxon>
    </lineage>
</organism>
<evidence type="ECO:0000256" key="1">
    <source>
        <dbReference type="SAM" id="Phobius"/>
    </source>
</evidence>
<dbReference type="EMBL" id="JAODUO010000959">
    <property type="protein sequence ID" value="KAK2172465.1"/>
    <property type="molecule type" value="Genomic_DNA"/>
</dbReference>
<keyword evidence="3" id="KW-1185">Reference proteome</keyword>
<gene>
    <name evidence="2" type="ORF">NP493_961g01000</name>
</gene>
<accession>A0AAD9NJM8</accession>
<dbReference type="AlphaFoldDB" id="A0AAD9NJM8"/>
<protein>
    <submittedName>
        <fullName evidence="2">Uncharacterized protein</fullName>
    </submittedName>
</protein>
<keyword evidence="1" id="KW-0472">Membrane</keyword>
<keyword evidence="1" id="KW-0812">Transmembrane</keyword>
<name>A0AAD9NJM8_RIDPI</name>
<proteinExistence type="predicted"/>
<comment type="caution">
    <text evidence="2">The sequence shown here is derived from an EMBL/GenBank/DDBJ whole genome shotgun (WGS) entry which is preliminary data.</text>
</comment>
<keyword evidence="1" id="KW-1133">Transmembrane helix</keyword>
<reference evidence="2" key="1">
    <citation type="journal article" date="2023" name="Mol. Biol. Evol.">
        <title>Third-Generation Sequencing Reveals the Adaptive Role of the Epigenome in Three Deep-Sea Polychaetes.</title>
        <authorList>
            <person name="Perez M."/>
            <person name="Aroh O."/>
            <person name="Sun Y."/>
            <person name="Lan Y."/>
            <person name="Juniper S.K."/>
            <person name="Young C.R."/>
            <person name="Angers B."/>
            <person name="Qian P.Y."/>
        </authorList>
    </citation>
    <scope>NUCLEOTIDE SEQUENCE</scope>
    <source>
        <strain evidence="2">R07B-5</strain>
    </source>
</reference>
<feature type="transmembrane region" description="Helical" evidence="1">
    <location>
        <begin position="54"/>
        <end position="77"/>
    </location>
</feature>
<evidence type="ECO:0000313" key="2">
    <source>
        <dbReference type="EMBL" id="KAK2172465.1"/>
    </source>
</evidence>
<sequence>MSEDVRYFGVYMCCVHLLSLDKDGRLADGDFHVGMFRQQLYLIFRSLSQFHNGFFVIFTVKNIIWALGLAQILYGLLHTINNSECLTINNQCDGLFVCRSPFDTSSTRTTYCCLGGAPASPRFRPGILPESMS</sequence>